<dbReference type="RefSeq" id="WP_010404429.1">
    <property type="nucleotide sequence ID" value="NZ_JAWXXV010000001.1"/>
</dbReference>
<comment type="similarity">
    <text evidence="4">Belongs to the cyclic nucleotide phosphodiesterase class-III family.</text>
</comment>
<proteinExistence type="inferred from homology"/>
<evidence type="ECO:0000259" key="5">
    <source>
        <dbReference type="Pfam" id="PF00149"/>
    </source>
</evidence>
<evidence type="ECO:0000256" key="1">
    <source>
        <dbReference type="ARBA" id="ARBA00022723"/>
    </source>
</evidence>
<dbReference type="Pfam" id="PF00149">
    <property type="entry name" value="Metallophos"/>
    <property type="match status" value="1"/>
</dbReference>
<sequence>MTRLFHVSDVHFGREDAAAVAWFDALVKAEKPDAVVMTGDLTMRARRREFAAGLAWLQGLGVPVTVEVGNHDLPYFNPIDRFFRPYRRMTAVERVVEQPLDLPGIAIIPLVTTARAQWRLNWSKGKVSQGALERALALVAAVPEGRRIFIACHHPLAEPETRMSARTHNGAQALVALARAGVDAVLTGHVHDPFDIAHEIEGRTVRMIGAGTLSERVRITPPSFNEIRIGDGGFDVVLRTMDLAPPIPLRRERAE</sequence>
<gene>
    <name evidence="6" type="ORF">SIL82_05930</name>
</gene>
<evidence type="ECO:0000256" key="4">
    <source>
        <dbReference type="ARBA" id="ARBA00025742"/>
    </source>
</evidence>
<keyword evidence="1" id="KW-0479">Metal-binding</keyword>
<comment type="caution">
    <text evidence="6">The sequence shown here is derived from an EMBL/GenBank/DDBJ whole genome shotgun (WGS) entry which is preliminary data.</text>
</comment>
<dbReference type="InterPro" id="IPR029052">
    <property type="entry name" value="Metallo-depent_PP-like"/>
</dbReference>
<dbReference type="Gene3D" id="3.60.21.10">
    <property type="match status" value="1"/>
</dbReference>
<evidence type="ECO:0000313" key="7">
    <source>
        <dbReference type="Proteomes" id="UP001279660"/>
    </source>
</evidence>
<organism evidence="6 7">
    <name type="scientific">Sphingomonas echinoides</name>
    <dbReference type="NCBI Taxonomy" id="59803"/>
    <lineage>
        <taxon>Bacteria</taxon>
        <taxon>Pseudomonadati</taxon>
        <taxon>Pseudomonadota</taxon>
        <taxon>Alphaproteobacteria</taxon>
        <taxon>Sphingomonadales</taxon>
        <taxon>Sphingomonadaceae</taxon>
        <taxon>Sphingomonas</taxon>
    </lineage>
</organism>
<dbReference type="PANTHER" id="PTHR42988:SF2">
    <property type="entry name" value="CYCLIC NUCLEOTIDE PHOSPHODIESTERASE CBUA0032-RELATED"/>
    <property type="match status" value="1"/>
</dbReference>
<keyword evidence="7" id="KW-1185">Reference proteome</keyword>
<evidence type="ECO:0000256" key="2">
    <source>
        <dbReference type="ARBA" id="ARBA00022801"/>
    </source>
</evidence>
<protein>
    <submittedName>
        <fullName evidence="6">Metallophosphoesterase</fullName>
    </submittedName>
</protein>
<keyword evidence="2" id="KW-0378">Hydrolase</keyword>
<name>A0ABU4PHX0_9SPHN</name>
<feature type="domain" description="Calcineurin-like phosphoesterase" evidence="5">
    <location>
        <begin position="3"/>
        <end position="193"/>
    </location>
</feature>
<evidence type="ECO:0000256" key="3">
    <source>
        <dbReference type="ARBA" id="ARBA00023004"/>
    </source>
</evidence>
<evidence type="ECO:0000313" key="6">
    <source>
        <dbReference type="EMBL" id="MDX5983793.1"/>
    </source>
</evidence>
<dbReference type="EMBL" id="JAWXXV010000001">
    <property type="protein sequence ID" value="MDX5983793.1"/>
    <property type="molecule type" value="Genomic_DNA"/>
</dbReference>
<dbReference type="Proteomes" id="UP001279660">
    <property type="component" value="Unassembled WGS sequence"/>
</dbReference>
<dbReference type="SUPFAM" id="SSF56300">
    <property type="entry name" value="Metallo-dependent phosphatases"/>
    <property type="match status" value="1"/>
</dbReference>
<dbReference type="InterPro" id="IPR050884">
    <property type="entry name" value="CNP_phosphodiesterase-III"/>
</dbReference>
<dbReference type="PANTHER" id="PTHR42988">
    <property type="entry name" value="PHOSPHOHYDROLASE"/>
    <property type="match status" value="1"/>
</dbReference>
<keyword evidence="3" id="KW-0408">Iron</keyword>
<dbReference type="InterPro" id="IPR004843">
    <property type="entry name" value="Calcineurin-like_PHP"/>
</dbReference>
<reference evidence="6 7" key="1">
    <citation type="submission" date="2023-11" db="EMBL/GenBank/DDBJ databases">
        <title>MicrobeMod: A computational toolkit for identifying prokaryotic methylation and restriction-modification with nanopore sequencing.</title>
        <authorList>
            <person name="Crits-Christoph A."/>
            <person name="Kang S.C."/>
            <person name="Lee H."/>
            <person name="Ostrov N."/>
        </authorList>
    </citation>
    <scope>NUCLEOTIDE SEQUENCE [LARGE SCALE GENOMIC DNA]</scope>
    <source>
        <strain evidence="6 7">ATCC 14820</strain>
    </source>
</reference>
<accession>A0ABU4PHX0</accession>